<feature type="domain" description="Mur ligase central" evidence="24">
    <location>
        <begin position="51"/>
        <end position="273"/>
    </location>
</feature>
<dbReference type="GO" id="GO:0046656">
    <property type="term" value="P:folic acid biosynthetic process"/>
    <property type="evidence" value="ECO:0007669"/>
    <property type="project" value="UniProtKB-KW"/>
</dbReference>
<evidence type="ECO:0000256" key="9">
    <source>
        <dbReference type="ARBA" id="ARBA00022598"/>
    </source>
</evidence>
<dbReference type="Gene3D" id="3.90.190.20">
    <property type="entry name" value="Mur ligase, C-terminal domain"/>
    <property type="match status" value="1"/>
</dbReference>
<name>A0AAE3H6M6_9BACT</name>
<comment type="catalytic activity">
    <reaction evidence="21">
        <text>7,8-dihydropteroate + L-glutamate + ATP = 7,8-dihydrofolate + ADP + phosphate + H(+)</text>
        <dbReference type="Rhea" id="RHEA:23584"/>
        <dbReference type="ChEBI" id="CHEBI:15378"/>
        <dbReference type="ChEBI" id="CHEBI:17839"/>
        <dbReference type="ChEBI" id="CHEBI:29985"/>
        <dbReference type="ChEBI" id="CHEBI:30616"/>
        <dbReference type="ChEBI" id="CHEBI:43474"/>
        <dbReference type="ChEBI" id="CHEBI:57451"/>
        <dbReference type="ChEBI" id="CHEBI:456216"/>
        <dbReference type="EC" id="6.3.2.12"/>
    </reaction>
</comment>
<evidence type="ECO:0000256" key="15">
    <source>
        <dbReference type="ARBA" id="ARBA00030048"/>
    </source>
</evidence>
<keyword evidence="12 22" id="KW-0067">ATP-binding</keyword>
<evidence type="ECO:0000256" key="21">
    <source>
        <dbReference type="ARBA" id="ARBA00049161"/>
    </source>
</evidence>
<organism evidence="25 26">
    <name type="scientific">Lacihabitans soyangensis</name>
    <dbReference type="NCBI Taxonomy" id="869394"/>
    <lineage>
        <taxon>Bacteria</taxon>
        <taxon>Pseudomonadati</taxon>
        <taxon>Bacteroidota</taxon>
        <taxon>Cytophagia</taxon>
        <taxon>Cytophagales</taxon>
        <taxon>Leadbetterellaceae</taxon>
        <taxon>Lacihabitans</taxon>
    </lineage>
</organism>
<keyword evidence="11 22" id="KW-0547">Nucleotide-binding</keyword>
<dbReference type="Gene3D" id="3.40.1190.10">
    <property type="entry name" value="Mur-like, catalytic domain"/>
    <property type="match status" value="1"/>
</dbReference>
<comment type="pathway">
    <text evidence="4">Cofactor biosynthesis; tetrahydrofolylpolyglutamate biosynthesis.</text>
</comment>
<dbReference type="PROSITE" id="PS01011">
    <property type="entry name" value="FOLYLPOLYGLU_SYNT_1"/>
    <property type="match status" value="1"/>
</dbReference>
<dbReference type="GO" id="GO:0005737">
    <property type="term" value="C:cytoplasm"/>
    <property type="evidence" value="ECO:0007669"/>
    <property type="project" value="TreeGrafter"/>
</dbReference>
<evidence type="ECO:0000256" key="8">
    <source>
        <dbReference type="ARBA" id="ARBA00019357"/>
    </source>
</evidence>
<evidence type="ECO:0000313" key="26">
    <source>
        <dbReference type="Proteomes" id="UP001204144"/>
    </source>
</evidence>
<accession>A0AAE3H6M6</accession>
<dbReference type="RefSeq" id="WP_255038697.1">
    <property type="nucleotide sequence ID" value="NZ_RJUF01000180.1"/>
</dbReference>
<gene>
    <name evidence="25" type="ORF">EGI31_18915</name>
</gene>
<dbReference type="FunFam" id="3.40.1190.10:FF:000011">
    <property type="entry name" value="Folylpolyglutamate synthase/dihydrofolate synthase"/>
    <property type="match status" value="1"/>
</dbReference>
<evidence type="ECO:0000259" key="23">
    <source>
        <dbReference type="Pfam" id="PF02875"/>
    </source>
</evidence>
<dbReference type="InterPro" id="IPR001645">
    <property type="entry name" value="Folylpolyglutamate_synth"/>
</dbReference>
<evidence type="ECO:0000256" key="20">
    <source>
        <dbReference type="ARBA" id="ARBA00049035"/>
    </source>
</evidence>
<evidence type="ECO:0000256" key="18">
    <source>
        <dbReference type="ARBA" id="ARBA00047493"/>
    </source>
</evidence>
<evidence type="ECO:0000313" key="25">
    <source>
        <dbReference type="EMBL" id="MCP9765011.1"/>
    </source>
</evidence>
<comment type="catalytic activity">
    <reaction evidence="19">
        <text>10-formyltetrahydrofolyl-(gamma-L-Glu)(n) + L-glutamate + ATP = 10-formyltetrahydrofolyl-(gamma-L-Glu)(n+1) + ADP + phosphate + H(+)</text>
        <dbReference type="Rhea" id="RHEA:51904"/>
        <dbReference type="Rhea" id="RHEA-COMP:13088"/>
        <dbReference type="Rhea" id="RHEA-COMP:14300"/>
        <dbReference type="ChEBI" id="CHEBI:15378"/>
        <dbReference type="ChEBI" id="CHEBI:29985"/>
        <dbReference type="ChEBI" id="CHEBI:30616"/>
        <dbReference type="ChEBI" id="CHEBI:43474"/>
        <dbReference type="ChEBI" id="CHEBI:134413"/>
        <dbReference type="ChEBI" id="CHEBI:456216"/>
        <dbReference type="EC" id="6.3.2.17"/>
    </reaction>
</comment>
<comment type="similarity">
    <text evidence="5 22">Belongs to the folylpolyglutamate synthase family.</text>
</comment>
<dbReference type="AlphaFoldDB" id="A0AAE3H6M6"/>
<evidence type="ECO:0000256" key="16">
    <source>
        <dbReference type="ARBA" id="ARBA00030592"/>
    </source>
</evidence>
<evidence type="ECO:0000256" key="2">
    <source>
        <dbReference type="ARBA" id="ARBA00002714"/>
    </source>
</evidence>
<evidence type="ECO:0000256" key="7">
    <source>
        <dbReference type="ARBA" id="ARBA00013025"/>
    </source>
</evidence>
<dbReference type="EMBL" id="RJUF01000180">
    <property type="protein sequence ID" value="MCP9765011.1"/>
    <property type="molecule type" value="Genomic_DNA"/>
</dbReference>
<comment type="cofactor">
    <cofactor evidence="1">
        <name>Mg(2+)</name>
        <dbReference type="ChEBI" id="CHEBI:18420"/>
    </cofactor>
</comment>
<dbReference type="GO" id="GO:0008841">
    <property type="term" value="F:dihydrofolate synthase activity"/>
    <property type="evidence" value="ECO:0007669"/>
    <property type="project" value="UniProtKB-EC"/>
</dbReference>
<evidence type="ECO:0000259" key="24">
    <source>
        <dbReference type="Pfam" id="PF08245"/>
    </source>
</evidence>
<dbReference type="PIRSF" id="PIRSF001563">
    <property type="entry name" value="Folylpolyglu_synth"/>
    <property type="match status" value="1"/>
</dbReference>
<dbReference type="EC" id="6.3.2.17" evidence="7"/>
<keyword evidence="9 22" id="KW-0436">Ligase</keyword>
<evidence type="ECO:0000256" key="1">
    <source>
        <dbReference type="ARBA" id="ARBA00001946"/>
    </source>
</evidence>
<comment type="caution">
    <text evidence="25">The sequence shown here is derived from an EMBL/GenBank/DDBJ whole genome shotgun (WGS) entry which is preliminary data.</text>
</comment>
<evidence type="ECO:0000256" key="22">
    <source>
        <dbReference type="PIRNR" id="PIRNR001563"/>
    </source>
</evidence>
<protein>
    <recommendedName>
        <fullName evidence="8">Dihydrofolate synthase/folylpolyglutamate synthase</fullName>
        <ecNumber evidence="6">6.3.2.12</ecNumber>
        <ecNumber evidence="7">6.3.2.17</ecNumber>
    </recommendedName>
    <alternativeName>
        <fullName evidence="17">Folylpoly-gamma-glutamate synthetase-dihydrofolate synthetase</fullName>
    </alternativeName>
    <alternativeName>
        <fullName evidence="15">Folylpolyglutamate synthetase</fullName>
    </alternativeName>
    <alternativeName>
        <fullName evidence="16">Tetrahydrofolylpolyglutamate synthase</fullName>
    </alternativeName>
</protein>
<evidence type="ECO:0000256" key="4">
    <source>
        <dbReference type="ARBA" id="ARBA00005150"/>
    </source>
</evidence>
<dbReference type="PROSITE" id="PS01012">
    <property type="entry name" value="FOLYLPOLYGLU_SYNT_2"/>
    <property type="match status" value="1"/>
</dbReference>
<comment type="pathway">
    <text evidence="3">Cofactor biosynthesis; tetrahydrofolate biosynthesis; 7,8-dihydrofolate from 2-amino-4-hydroxy-6-hydroxymethyl-7,8-dihydropteridine diphosphate and 4-aminobenzoate: step 2/2.</text>
</comment>
<comment type="function">
    <text evidence="2">Functions in two distinct reactions of the de novo folate biosynthetic pathway. Catalyzes the addition of a glutamate residue to dihydropteroate (7,8-dihydropteroate or H2Pte) to form dihydrofolate (7,8-dihydrofolate monoglutamate or H2Pte-Glu). Also catalyzes successive additions of L-glutamate to tetrahydrofolate or 10-formyltetrahydrofolate or 5,10-methylenetetrahydrofolate, leading to folylpolyglutamate derivatives.</text>
</comment>
<comment type="catalytic activity">
    <reaction evidence="18">
        <text>(6S)-5,6,7,8-tetrahydrofolyl-(gamma-L-Glu)(n) + L-glutamate + ATP = (6S)-5,6,7,8-tetrahydrofolyl-(gamma-L-Glu)(n+1) + ADP + phosphate + H(+)</text>
        <dbReference type="Rhea" id="RHEA:10580"/>
        <dbReference type="Rhea" id="RHEA-COMP:14738"/>
        <dbReference type="Rhea" id="RHEA-COMP:14740"/>
        <dbReference type="ChEBI" id="CHEBI:15378"/>
        <dbReference type="ChEBI" id="CHEBI:29985"/>
        <dbReference type="ChEBI" id="CHEBI:30616"/>
        <dbReference type="ChEBI" id="CHEBI:43474"/>
        <dbReference type="ChEBI" id="CHEBI:141005"/>
        <dbReference type="ChEBI" id="CHEBI:456216"/>
        <dbReference type="EC" id="6.3.2.17"/>
    </reaction>
</comment>
<dbReference type="Proteomes" id="UP001204144">
    <property type="component" value="Unassembled WGS sequence"/>
</dbReference>
<reference evidence="25 26" key="1">
    <citation type="submission" date="2018-11" db="EMBL/GenBank/DDBJ databases">
        <title>Novel bacteria species description.</title>
        <authorList>
            <person name="Han J.-H."/>
        </authorList>
    </citation>
    <scope>NUCLEOTIDE SEQUENCE [LARGE SCALE GENOMIC DNA]</scope>
    <source>
        <strain evidence="25 26">KCTC23259</strain>
    </source>
</reference>
<feature type="domain" description="Mur ligase C-terminal" evidence="23">
    <location>
        <begin position="304"/>
        <end position="421"/>
    </location>
</feature>
<comment type="catalytic activity">
    <reaction evidence="20">
        <text>(6R)-5,10-methylenetetrahydrofolyl-(gamma-L-Glu)(n) + L-glutamate + ATP = (6R)-5,10-methylenetetrahydrofolyl-(gamma-L-Glu)(n+1) + ADP + phosphate + H(+)</text>
        <dbReference type="Rhea" id="RHEA:51912"/>
        <dbReference type="Rhea" id="RHEA-COMP:13257"/>
        <dbReference type="Rhea" id="RHEA-COMP:13258"/>
        <dbReference type="ChEBI" id="CHEBI:15378"/>
        <dbReference type="ChEBI" id="CHEBI:29985"/>
        <dbReference type="ChEBI" id="CHEBI:30616"/>
        <dbReference type="ChEBI" id="CHEBI:43474"/>
        <dbReference type="ChEBI" id="CHEBI:136572"/>
        <dbReference type="ChEBI" id="CHEBI:456216"/>
        <dbReference type="EC" id="6.3.2.17"/>
    </reaction>
</comment>
<evidence type="ECO:0000256" key="3">
    <source>
        <dbReference type="ARBA" id="ARBA00004799"/>
    </source>
</evidence>
<evidence type="ECO:0000256" key="17">
    <source>
        <dbReference type="ARBA" id="ARBA00032510"/>
    </source>
</evidence>
<dbReference type="InterPro" id="IPR036565">
    <property type="entry name" value="Mur-like_cat_sf"/>
</dbReference>
<proteinExistence type="inferred from homology"/>
<keyword evidence="13" id="KW-0460">Magnesium</keyword>
<keyword evidence="14" id="KW-0289">Folate biosynthesis</keyword>
<evidence type="ECO:0000256" key="5">
    <source>
        <dbReference type="ARBA" id="ARBA00008276"/>
    </source>
</evidence>
<evidence type="ECO:0000256" key="6">
    <source>
        <dbReference type="ARBA" id="ARBA00013023"/>
    </source>
</evidence>
<dbReference type="GO" id="GO:0046872">
    <property type="term" value="F:metal ion binding"/>
    <property type="evidence" value="ECO:0007669"/>
    <property type="project" value="UniProtKB-KW"/>
</dbReference>
<dbReference type="GO" id="GO:0005524">
    <property type="term" value="F:ATP binding"/>
    <property type="evidence" value="ECO:0007669"/>
    <property type="project" value="UniProtKB-KW"/>
</dbReference>
<sequence>MTYLETIEYLYSQLPVFQKIGKKAIKPKLTNISELLEALGNPQNDFKSIHIAGTNGKGSSSHFLASILIESGYKVGLYTSPHLKDFRERFRINGQMVQESFIVDFVENHLELIKKINPSFFELSVALAFKLFSQEKVEIAVIEVGLGGRYDSTNIISNVILSLITNIGYDHMDILGDTLSKIGYEKAGIIKTSIPVVISEFHTETFPVFQSEAHLKNTELISAFEKFEILAEKSDLEVLQLKLKDKNTDDVYEIQSGLVGEYQKKNIIGVMASVNLLIKLGFQISPKNLSGGFKNVVKNTQLKGRWQILGREPLIICDTGHNEHALKVTIKKLSDFNKAKLHFVLGFVKDKDLEKVLTLFPQDAYYYFTTFDSFRAHSPSDLQTEAIKYGLDSTIYNNVNEALNHVKTIANPKDIIFVGGSTYLVAELNNL</sequence>
<dbReference type="PANTHER" id="PTHR11136:SF0">
    <property type="entry name" value="DIHYDROFOLATE SYNTHETASE-RELATED"/>
    <property type="match status" value="1"/>
</dbReference>
<evidence type="ECO:0000256" key="14">
    <source>
        <dbReference type="ARBA" id="ARBA00022909"/>
    </source>
</evidence>
<dbReference type="InterPro" id="IPR018109">
    <property type="entry name" value="Folylpolyglutamate_synth_CS"/>
</dbReference>
<dbReference type="EC" id="6.3.2.12" evidence="6"/>
<keyword evidence="10" id="KW-0479">Metal-binding</keyword>
<dbReference type="SUPFAM" id="SSF53244">
    <property type="entry name" value="MurD-like peptide ligases, peptide-binding domain"/>
    <property type="match status" value="1"/>
</dbReference>
<dbReference type="Pfam" id="PF02875">
    <property type="entry name" value="Mur_ligase_C"/>
    <property type="match status" value="1"/>
</dbReference>
<dbReference type="NCBIfam" id="TIGR01499">
    <property type="entry name" value="folC"/>
    <property type="match status" value="1"/>
</dbReference>
<evidence type="ECO:0000256" key="13">
    <source>
        <dbReference type="ARBA" id="ARBA00022842"/>
    </source>
</evidence>
<dbReference type="PANTHER" id="PTHR11136">
    <property type="entry name" value="FOLYLPOLYGLUTAMATE SYNTHASE-RELATED"/>
    <property type="match status" value="1"/>
</dbReference>
<dbReference type="InterPro" id="IPR013221">
    <property type="entry name" value="Mur_ligase_cen"/>
</dbReference>
<evidence type="ECO:0000256" key="19">
    <source>
        <dbReference type="ARBA" id="ARBA00047808"/>
    </source>
</evidence>
<dbReference type="InterPro" id="IPR036615">
    <property type="entry name" value="Mur_ligase_C_dom_sf"/>
</dbReference>
<evidence type="ECO:0000256" key="11">
    <source>
        <dbReference type="ARBA" id="ARBA00022741"/>
    </source>
</evidence>
<evidence type="ECO:0000256" key="10">
    <source>
        <dbReference type="ARBA" id="ARBA00022723"/>
    </source>
</evidence>
<keyword evidence="26" id="KW-1185">Reference proteome</keyword>
<dbReference type="Pfam" id="PF08245">
    <property type="entry name" value="Mur_ligase_M"/>
    <property type="match status" value="1"/>
</dbReference>
<dbReference type="SUPFAM" id="SSF53623">
    <property type="entry name" value="MurD-like peptide ligases, catalytic domain"/>
    <property type="match status" value="1"/>
</dbReference>
<dbReference type="GO" id="GO:0004326">
    <property type="term" value="F:tetrahydrofolylpolyglutamate synthase activity"/>
    <property type="evidence" value="ECO:0007669"/>
    <property type="project" value="UniProtKB-EC"/>
</dbReference>
<dbReference type="InterPro" id="IPR004101">
    <property type="entry name" value="Mur_ligase_C"/>
</dbReference>
<evidence type="ECO:0000256" key="12">
    <source>
        <dbReference type="ARBA" id="ARBA00022840"/>
    </source>
</evidence>